<reference evidence="3 5" key="2">
    <citation type="submission" date="2016-06" db="EMBL/GenBank/DDBJ databases">
        <title>Genome sequence of Oerskovia enterophila DSM 43852.</title>
        <authorList>
            <person name="Poehlein A."/>
            <person name="Jag V."/>
            <person name="Bengelsdorf F.R."/>
            <person name="Daniel R."/>
            <person name="Duerre P."/>
        </authorList>
    </citation>
    <scope>NUCLEOTIDE SEQUENCE [LARGE SCALE GENOMIC DNA]</scope>
    <source>
        <strain evidence="3 5">DSM 43852</strain>
    </source>
</reference>
<gene>
    <name evidence="3" type="ORF">OERS_17550</name>
    <name evidence="2" type="ORF">OJAG_37600</name>
</gene>
<feature type="signal peptide" evidence="1">
    <location>
        <begin position="1"/>
        <end position="35"/>
    </location>
</feature>
<evidence type="ECO:0000313" key="4">
    <source>
        <dbReference type="Proteomes" id="UP000076447"/>
    </source>
</evidence>
<comment type="caution">
    <text evidence="2">The sequence shown here is derived from an EMBL/GenBank/DDBJ whole genome shotgun (WGS) entry which is preliminary data.</text>
</comment>
<organism evidence="2 4">
    <name type="scientific">Oerskovia enterophila</name>
    <dbReference type="NCBI Taxonomy" id="43678"/>
    <lineage>
        <taxon>Bacteria</taxon>
        <taxon>Bacillati</taxon>
        <taxon>Actinomycetota</taxon>
        <taxon>Actinomycetes</taxon>
        <taxon>Micrococcales</taxon>
        <taxon>Cellulomonadaceae</taxon>
        <taxon>Oerskovia</taxon>
    </lineage>
</organism>
<sequence>MRSHPTRTALLPLALGLVVAALAGCASSASPVATADVTPAAPAAGPAPTFDSATTEGALLLTAASELDEAILPAGFRYVETVDIDLSGSTSSIYVQGQPEEQGPGLYVYAVPEGVDVEYLGDDWAPEPVPELSVDLAVTVVSDPEGEERSVVSIEAPPAGTVRLIGDGVARDELIGMAGRLLDSLGDEG</sequence>
<reference evidence="2 4" key="1">
    <citation type="submission" date="2016-01" db="EMBL/GenBank/DDBJ databases">
        <title>Genome sequence of Oerskovia enterophila VJag, an agar and cellulose degrading bacterium.</title>
        <authorList>
            <person name="Poehlein A."/>
            <person name="Jag V."/>
            <person name="Bengelsdorf F."/>
            <person name="Duerre P."/>
            <person name="Daniel R."/>
        </authorList>
    </citation>
    <scope>NUCLEOTIDE SEQUENCE [LARGE SCALE GENOMIC DNA]</scope>
    <source>
        <strain evidence="2 4">VJag</strain>
    </source>
</reference>
<evidence type="ECO:0000313" key="2">
    <source>
        <dbReference type="EMBL" id="KZM33441.1"/>
    </source>
</evidence>
<dbReference type="Proteomes" id="UP000093412">
    <property type="component" value="Unassembled WGS sequence"/>
</dbReference>
<dbReference type="PROSITE" id="PS51257">
    <property type="entry name" value="PROKAR_LIPOPROTEIN"/>
    <property type="match status" value="1"/>
</dbReference>
<dbReference type="PATRIC" id="fig|43678.3.peg.3929"/>
<dbReference type="PROSITE" id="PS51318">
    <property type="entry name" value="TAT"/>
    <property type="match status" value="1"/>
</dbReference>
<feature type="chain" id="PRO_5007844895" evidence="1">
    <location>
        <begin position="36"/>
        <end position="189"/>
    </location>
</feature>
<dbReference type="Proteomes" id="UP000076447">
    <property type="component" value="Unassembled WGS sequence"/>
</dbReference>
<dbReference type="EMBL" id="LRIE01000085">
    <property type="protein sequence ID" value="KZM33441.1"/>
    <property type="molecule type" value="Genomic_DNA"/>
</dbReference>
<accession>A0A163PRR0</accession>
<keyword evidence="5" id="KW-1185">Reference proteome</keyword>
<evidence type="ECO:0000256" key="1">
    <source>
        <dbReference type="SAM" id="SignalP"/>
    </source>
</evidence>
<evidence type="ECO:0000313" key="3">
    <source>
        <dbReference type="EMBL" id="OCI31482.1"/>
    </source>
</evidence>
<name>A0A163PRR0_9CELL</name>
<dbReference type="OrthoDB" id="9959585at2"/>
<evidence type="ECO:0000313" key="5">
    <source>
        <dbReference type="Proteomes" id="UP000093412"/>
    </source>
</evidence>
<dbReference type="RefSeq" id="WP_068625465.1">
    <property type="nucleotide sequence ID" value="NZ_LRIE01000085.1"/>
</dbReference>
<dbReference type="InterPro" id="IPR006311">
    <property type="entry name" value="TAT_signal"/>
</dbReference>
<protein>
    <submittedName>
        <fullName evidence="2">Uncharacterized protein</fullName>
    </submittedName>
</protein>
<dbReference type="EMBL" id="MAQA01000017">
    <property type="protein sequence ID" value="OCI31482.1"/>
    <property type="molecule type" value="Genomic_DNA"/>
</dbReference>
<keyword evidence="1" id="KW-0732">Signal</keyword>
<proteinExistence type="predicted"/>
<dbReference type="AlphaFoldDB" id="A0A163PRR0"/>